<dbReference type="AlphaFoldDB" id="A0A0V1EW43"/>
<sequence>MNGVKWNEEHCLLSSVKVDLLIHRMDSRCGVNNRTQSLFSVVILVNAILSRSDDLYAAMAPLRYAIAGPSVGTSVPHRAMNSVKVLLRKAVSLSVSSSSGAPRS</sequence>
<dbReference type="EMBL" id="JYDR01000005">
    <property type="protein sequence ID" value="KRY77950.1"/>
    <property type="molecule type" value="Genomic_DNA"/>
</dbReference>
<dbReference type="Proteomes" id="UP000054632">
    <property type="component" value="Unassembled WGS sequence"/>
</dbReference>
<proteinExistence type="predicted"/>
<evidence type="ECO:0000313" key="4">
    <source>
        <dbReference type="Proteomes" id="UP000054805"/>
    </source>
</evidence>
<organism evidence="1 3">
    <name type="scientific">Trichinella pseudospiralis</name>
    <name type="common">Parasitic roundworm</name>
    <dbReference type="NCBI Taxonomy" id="6337"/>
    <lineage>
        <taxon>Eukaryota</taxon>
        <taxon>Metazoa</taxon>
        <taxon>Ecdysozoa</taxon>
        <taxon>Nematoda</taxon>
        <taxon>Enoplea</taxon>
        <taxon>Dorylaimia</taxon>
        <taxon>Trichinellida</taxon>
        <taxon>Trichinellidae</taxon>
        <taxon>Trichinella</taxon>
    </lineage>
</organism>
<accession>A0A0V1EW43</accession>
<evidence type="ECO:0000313" key="3">
    <source>
        <dbReference type="Proteomes" id="UP000054632"/>
    </source>
</evidence>
<protein>
    <submittedName>
        <fullName evidence="1">Uncharacterized protein</fullName>
    </submittedName>
</protein>
<gene>
    <name evidence="1" type="ORF">T4A_13475</name>
    <name evidence="2" type="ORF">T4B_13348</name>
</gene>
<comment type="caution">
    <text evidence="1">The sequence shown here is derived from an EMBL/GenBank/DDBJ whole genome shotgun (WGS) entry which is preliminary data.</text>
</comment>
<dbReference type="EMBL" id="JYDS01000082">
    <property type="protein sequence ID" value="KRZ26642.1"/>
    <property type="molecule type" value="Genomic_DNA"/>
</dbReference>
<keyword evidence="4" id="KW-1185">Reference proteome</keyword>
<name>A0A0V1EW43_TRIPS</name>
<reference evidence="3 4" key="1">
    <citation type="submission" date="2015-01" db="EMBL/GenBank/DDBJ databases">
        <title>Evolution of Trichinella species and genotypes.</title>
        <authorList>
            <person name="Korhonen P.K."/>
            <person name="Edoardo P."/>
            <person name="Giuseppe L.R."/>
            <person name="Gasser R.B."/>
        </authorList>
    </citation>
    <scope>NUCLEOTIDE SEQUENCE [LARGE SCALE GENOMIC DNA]</scope>
    <source>
        <strain evidence="1">ISS13</strain>
        <strain evidence="2">ISS588</strain>
    </source>
</reference>
<evidence type="ECO:0000313" key="2">
    <source>
        <dbReference type="EMBL" id="KRZ26642.1"/>
    </source>
</evidence>
<dbReference type="Proteomes" id="UP000054805">
    <property type="component" value="Unassembled WGS sequence"/>
</dbReference>
<evidence type="ECO:0000313" key="1">
    <source>
        <dbReference type="EMBL" id="KRY77950.1"/>
    </source>
</evidence>